<reference evidence="3 4" key="1">
    <citation type="submission" date="2022-03" db="EMBL/GenBank/DDBJ databases">
        <title>Streptomyces yunnanensis P86,complete genome.</title>
        <authorList>
            <person name="Chen S."/>
            <person name="Zhang Q."/>
        </authorList>
    </citation>
    <scope>NUCLEOTIDE SEQUENCE [LARGE SCALE GENOMIC DNA]</scope>
    <source>
        <strain evidence="3 4">P86</strain>
    </source>
</reference>
<dbReference type="InterPro" id="IPR001387">
    <property type="entry name" value="Cro/C1-type_HTH"/>
</dbReference>
<sequence length="483" mass="52214">MDTHVNPLDNDVLGRDDLRRALDEHDFAAAFTLIKKWAGLSQNKIATACDLTPGKVSNIISGQHHVTSISVIRRIADGLRIPGAMLGLSPRPWEGQPSAPAPPVKDRSPSEDSLSEEVPWRPDATVGLADHLTRSDLVLNRRTATRALSAAAITGAALLDSLEGWLQPAGATPRAARRGRLGARDLDALETTAQAFRAWDHQYGGGLRRKAVLGQLSEVAASLDEHQDARIERRLYGVMAQLAGTAATMAWDSGLQRRAQDYYRLALRSAHAAGDTLYGANVLAGMARQMLCADHPQDALELVRFAQDGVRTMAGPRLRAMLHTREAWAYAAMGRRVAFQRASARAGEALSSSGAEEPYWISYFDAAELAGVTGGRLLELARIDPHGHAPTAARDIRTALDQRGPEASRSHALDWIGLAECSFLLGDVTGAAETTRHAVSAAAHTQSGRVRHQLAQLYPYTVGRHVPGPLREARDQIRDLLAT</sequence>
<evidence type="ECO:0000256" key="1">
    <source>
        <dbReference type="SAM" id="MobiDB-lite"/>
    </source>
</evidence>
<evidence type="ECO:0000259" key="2">
    <source>
        <dbReference type="PROSITE" id="PS50943"/>
    </source>
</evidence>
<dbReference type="CDD" id="cd00093">
    <property type="entry name" value="HTH_XRE"/>
    <property type="match status" value="1"/>
</dbReference>
<protein>
    <submittedName>
        <fullName evidence="3">Helix-turn-helix domain-containing protein</fullName>
    </submittedName>
</protein>
<dbReference type="PROSITE" id="PS50943">
    <property type="entry name" value="HTH_CROC1"/>
    <property type="match status" value="1"/>
</dbReference>
<keyword evidence="4" id="KW-1185">Reference proteome</keyword>
<dbReference type="Gene3D" id="1.10.260.40">
    <property type="entry name" value="lambda repressor-like DNA-binding domains"/>
    <property type="match status" value="1"/>
</dbReference>
<dbReference type="SUPFAM" id="SSF48452">
    <property type="entry name" value="TPR-like"/>
    <property type="match status" value="1"/>
</dbReference>
<dbReference type="InterPro" id="IPR010982">
    <property type="entry name" value="Lambda_DNA-bd_dom_sf"/>
</dbReference>
<gene>
    <name evidence="3" type="ORF">MOV08_26675</name>
</gene>
<feature type="domain" description="HTH cro/C1-type" evidence="2">
    <location>
        <begin position="38"/>
        <end position="86"/>
    </location>
</feature>
<evidence type="ECO:0000313" key="3">
    <source>
        <dbReference type="EMBL" id="WEB42481.1"/>
    </source>
</evidence>
<dbReference type="InterPro" id="IPR011990">
    <property type="entry name" value="TPR-like_helical_dom_sf"/>
</dbReference>
<dbReference type="EMBL" id="CP095749">
    <property type="protein sequence ID" value="WEB42481.1"/>
    <property type="molecule type" value="Genomic_DNA"/>
</dbReference>
<dbReference type="SUPFAM" id="SSF47413">
    <property type="entry name" value="lambda repressor-like DNA-binding domains"/>
    <property type="match status" value="1"/>
</dbReference>
<name>A0ABY8ACR4_9ACTN</name>
<dbReference type="Proteomes" id="UP001218629">
    <property type="component" value="Chromosome"/>
</dbReference>
<proteinExistence type="predicted"/>
<feature type="region of interest" description="Disordered" evidence="1">
    <location>
        <begin position="88"/>
        <end position="118"/>
    </location>
</feature>
<organism evidence="3 4">
    <name type="scientific">Streptomyces yunnanensis</name>
    <dbReference type="NCBI Taxonomy" id="156453"/>
    <lineage>
        <taxon>Bacteria</taxon>
        <taxon>Bacillati</taxon>
        <taxon>Actinomycetota</taxon>
        <taxon>Actinomycetes</taxon>
        <taxon>Kitasatosporales</taxon>
        <taxon>Streptomycetaceae</taxon>
        <taxon>Streptomyces</taxon>
    </lineage>
</organism>
<dbReference type="RefSeq" id="WP_275309132.1">
    <property type="nucleotide sequence ID" value="NZ_CP095749.1"/>
</dbReference>
<dbReference type="Pfam" id="PF13560">
    <property type="entry name" value="HTH_31"/>
    <property type="match status" value="1"/>
</dbReference>
<evidence type="ECO:0000313" key="4">
    <source>
        <dbReference type="Proteomes" id="UP001218629"/>
    </source>
</evidence>
<accession>A0ABY8ACR4</accession>